<protein>
    <recommendedName>
        <fullName evidence="8">Lipoprotein-releasing system ATP-binding protein LolD</fullName>
        <ecNumber evidence="8">7.6.2.-</ecNumber>
    </recommendedName>
</protein>
<evidence type="ECO:0000256" key="5">
    <source>
        <dbReference type="ARBA" id="ARBA00022840"/>
    </source>
</evidence>
<keyword evidence="4 8" id="KW-0547">Nucleotide-binding</keyword>
<dbReference type="Pfam" id="PF00005">
    <property type="entry name" value="ABC_tran"/>
    <property type="match status" value="1"/>
</dbReference>
<gene>
    <name evidence="8 10" type="primary">lolD</name>
    <name evidence="10" type="ORF">DVS81_06035</name>
</gene>
<comment type="subcellular location">
    <subcellularLocation>
        <location evidence="8">Cell inner membrane</location>
        <topology evidence="8">Peripheral membrane protein</topology>
    </subcellularLocation>
</comment>
<evidence type="ECO:0000256" key="7">
    <source>
        <dbReference type="ARBA" id="ARBA00023136"/>
    </source>
</evidence>
<dbReference type="InterPro" id="IPR027417">
    <property type="entry name" value="P-loop_NTPase"/>
</dbReference>
<comment type="similarity">
    <text evidence="8">Belongs to the ABC transporter superfamily. Lipoprotein translocase (TC 3.A.1.125) family.</text>
</comment>
<dbReference type="InterPro" id="IPR017911">
    <property type="entry name" value="MacB-like_ATP-bd"/>
</dbReference>
<feature type="domain" description="ABC transporter" evidence="9">
    <location>
        <begin position="6"/>
        <end position="228"/>
    </location>
</feature>
<evidence type="ECO:0000256" key="1">
    <source>
        <dbReference type="ARBA" id="ARBA00022448"/>
    </source>
</evidence>
<dbReference type="PROSITE" id="PS50893">
    <property type="entry name" value="ABC_TRANSPORTER_2"/>
    <property type="match status" value="1"/>
</dbReference>
<keyword evidence="2 8" id="KW-1003">Cell membrane</keyword>
<keyword evidence="5 8" id="KW-0067">ATP-binding</keyword>
<comment type="function">
    <text evidence="8">Part of the ABC transporter complex LolCDE involved in the translocation of mature outer membrane-directed lipoproteins, from the inner membrane to the periplasmic chaperone, LolA. Responsible for the formation of the LolA-lipoprotein complex in an ATP-dependent manner.</text>
</comment>
<dbReference type="EMBL" id="QPGA01000007">
    <property type="protein sequence ID" value="RDE51480.1"/>
    <property type="molecule type" value="Genomic_DNA"/>
</dbReference>
<evidence type="ECO:0000313" key="10">
    <source>
        <dbReference type="EMBL" id="RDE51480.1"/>
    </source>
</evidence>
<keyword evidence="7 8" id="KW-0472">Membrane</keyword>
<accession>A0A369XQ23</accession>
<evidence type="ECO:0000259" key="9">
    <source>
        <dbReference type="PROSITE" id="PS50893"/>
    </source>
</evidence>
<dbReference type="InterPro" id="IPR017871">
    <property type="entry name" value="ABC_transporter-like_CS"/>
</dbReference>
<dbReference type="InterPro" id="IPR015854">
    <property type="entry name" value="ABC_transpr_LolD-like"/>
</dbReference>
<evidence type="ECO:0000256" key="2">
    <source>
        <dbReference type="ARBA" id="ARBA00022475"/>
    </source>
</evidence>
<dbReference type="GO" id="GO:0005524">
    <property type="term" value="F:ATP binding"/>
    <property type="evidence" value="ECO:0007669"/>
    <property type="project" value="UniProtKB-UniRule"/>
</dbReference>
<dbReference type="GO" id="GO:0089705">
    <property type="term" value="P:protein localization to outer membrane"/>
    <property type="evidence" value="ECO:0007669"/>
    <property type="project" value="TreeGrafter"/>
</dbReference>
<dbReference type="PANTHER" id="PTHR24220:SF689">
    <property type="entry name" value="LIPOPROTEIN-RELEASING SYSTEM ATP-BINDING PROTEIN LOLD"/>
    <property type="match status" value="1"/>
</dbReference>
<keyword evidence="10" id="KW-0449">Lipoprotein</keyword>
<proteinExistence type="inferred from homology"/>
<dbReference type="SUPFAM" id="SSF52540">
    <property type="entry name" value="P-loop containing nucleoside triphosphate hydrolases"/>
    <property type="match status" value="1"/>
</dbReference>
<dbReference type="Proteomes" id="UP000253831">
    <property type="component" value="Unassembled WGS sequence"/>
</dbReference>
<sequence length="228" mass="24253">MSEPVLACQGLSKIYRQGDSEVEVLLGVDLEIQVGERVAIVGASGSGKSTLLHLLGGLDAPSAGNVQLMGKDLNSISDAQRGTLRNHHLGFVYQFHHLLAEFTALENVAMPLIIRRLAKAEAEARAAAILGEVGLGHRLQHTPSELSGGERQRAAIARALVTEPACVLADEPTGNLDRQTAAGVFELMLALNRSRQTSFVVVTHDPALAGRAERILTLNDGRLQSSEG</sequence>
<comment type="subunit">
    <text evidence="8">The complex is composed of two ATP-binding proteins (LolD) and two transmembrane proteins (LolC and LolE).</text>
</comment>
<reference evidence="10 11" key="1">
    <citation type="submission" date="2018-05" db="EMBL/GenBank/DDBJ databases">
        <title>Integrated omic analyses show evidence that a Ca. Accumulibacter phosphatis strain performs denitrification under micro-aerobic conditions.</title>
        <authorList>
            <person name="Camejo P.Y."/>
            <person name="Katherine M.D."/>
            <person name="Daniel N.R."/>
        </authorList>
    </citation>
    <scope>NUCLEOTIDE SEQUENCE [LARGE SCALE GENOMIC DNA]</scope>
    <source>
        <strain evidence="10">UW-LDO-IC</strain>
    </source>
</reference>
<evidence type="ECO:0000256" key="6">
    <source>
        <dbReference type="ARBA" id="ARBA00022967"/>
    </source>
</evidence>
<dbReference type="CDD" id="cd03255">
    <property type="entry name" value="ABC_MJ0796_LolCDE_FtsE"/>
    <property type="match status" value="1"/>
</dbReference>
<name>A0A369XQ23_9PROT</name>
<dbReference type="GO" id="GO:0022857">
    <property type="term" value="F:transmembrane transporter activity"/>
    <property type="evidence" value="ECO:0007669"/>
    <property type="project" value="TreeGrafter"/>
</dbReference>
<dbReference type="EC" id="7.6.2.-" evidence="8"/>
<dbReference type="PANTHER" id="PTHR24220">
    <property type="entry name" value="IMPORT ATP-BINDING PROTEIN"/>
    <property type="match status" value="1"/>
</dbReference>
<dbReference type="PROSITE" id="PS00211">
    <property type="entry name" value="ABC_TRANSPORTER_1"/>
    <property type="match status" value="1"/>
</dbReference>
<dbReference type="InterPro" id="IPR011924">
    <property type="entry name" value="LolD_lipo_ATP-bd"/>
</dbReference>
<dbReference type="Gene3D" id="3.40.50.300">
    <property type="entry name" value="P-loop containing nucleotide triphosphate hydrolases"/>
    <property type="match status" value="1"/>
</dbReference>
<evidence type="ECO:0000256" key="3">
    <source>
        <dbReference type="ARBA" id="ARBA00022519"/>
    </source>
</evidence>
<evidence type="ECO:0000256" key="8">
    <source>
        <dbReference type="RuleBase" id="RU367068"/>
    </source>
</evidence>
<dbReference type="NCBIfam" id="TIGR02211">
    <property type="entry name" value="LolD_lipo_ex"/>
    <property type="match status" value="1"/>
</dbReference>
<evidence type="ECO:0000313" key="11">
    <source>
        <dbReference type="Proteomes" id="UP000253831"/>
    </source>
</evidence>
<evidence type="ECO:0000256" key="4">
    <source>
        <dbReference type="ARBA" id="ARBA00022741"/>
    </source>
</evidence>
<dbReference type="GO" id="GO:0016887">
    <property type="term" value="F:ATP hydrolysis activity"/>
    <property type="evidence" value="ECO:0007669"/>
    <property type="project" value="InterPro"/>
</dbReference>
<keyword evidence="3 8" id="KW-0997">Cell inner membrane</keyword>
<dbReference type="AlphaFoldDB" id="A0A369XQ23"/>
<dbReference type="SMART" id="SM00382">
    <property type="entry name" value="AAA"/>
    <property type="match status" value="1"/>
</dbReference>
<keyword evidence="6 8" id="KW-1278">Translocase</keyword>
<dbReference type="GO" id="GO:0005886">
    <property type="term" value="C:plasma membrane"/>
    <property type="evidence" value="ECO:0007669"/>
    <property type="project" value="UniProtKB-SubCell"/>
</dbReference>
<dbReference type="InterPro" id="IPR003593">
    <property type="entry name" value="AAA+_ATPase"/>
</dbReference>
<keyword evidence="1 8" id="KW-0813">Transport</keyword>
<dbReference type="GO" id="GO:0044874">
    <property type="term" value="P:lipoprotein localization to outer membrane"/>
    <property type="evidence" value="ECO:0007669"/>
    <property type="project" value="UniProtKB-ARBA"/>
</dbReference>
<dbReference type="FunFam" id="3.40.50.300:FF:000230">
    <property type="entry name" value="Lipoprotein-releasing system ATP-binding protein LolD"/>
    <property type="match status" value="1"/>
</dbReference>
<comment type="caution">
    <text evidence="10">The sequence shown here is derived from an EMBL/GenBank/DDBJ whole genome shotgun (WGS) entry which is preliminary data.</text>
</comment>
<organism evidence="10 11">
    <name type="scientific">Candidatus Accumulibacter meliphilus</name>
    <dbReference type="NCBI Taxonomy" id="2211374"/>
    <lineage>
        <taxon>Bacteria</taxon>
        <taxon>Pseudomonadati</taxon>
        <taxon>Pseudomonadota</taxon>
        <taxon>Betaproteobacteria</taxon>
        <taxon>Candidatus Accumulibacter</taxon>
    </lineage>
</organism>
<dbReference type="InterPro" id="IPR003439">
    <property type="entry name" value="ABC_transporter-like_ATP-bd"/>
</dbReference>